<name>A0A089G1Y5_9NIDO</name>
<dbReference type="EMBL" id="KM110939">
    <property type="protein sequence ID" value="AIP91238.1"/>
    <property type="molecule type" value="Genomic_RNA"/>
</dbReference>
<keyword evidence="1" id="KW-0812">Transmembrane</keyword>
<feature type="transmembrane region" description="Helical" evidence="1">
    <location>
        <begin position="12"/>
        <end position="32"/>
    </location>
</feature>
<evidence type="ECO:0000313" key="2">
    <source>
        <dbReference type="EMBL" id="AIP91238.1"/>
    </source>
</evidence>
<evidence type="ECO:0000313" key="3">
    <source>
        <dbReference type="Proteomes" id="UP000135385"/>
    </source>
</evidence>
<evidence type="ECO:0000256" key="1">
    <source>
        <dbReference type="SAM" id="Phobius"/>
    </source>
</evidence>
<dbReference type="Proteomes" id="UP000135385">
    <property type="component" value="Genome"/>
</dbReference>
<keyword evidence="1" id="KW-1133">Transmembrane helix</keyword>
<protein>
    <submittedName>
        <fullName evidence="2">GP2b protein</fullName>
    </submittedName>
</protein>
<proteinExistence type="predicted"/>
<reference evidence="2 3" key="1">
    <citation type="journal article" date="2014" name="J. Virol.">
        <title>Two Novel Simian Arteriviruses in Captive and Wild Baboons (Papio spp.).</title>
        <authorList>
            <person name="Bailey A.L."/>
            <person name="Lauck M."/>
            <person name="Sibley S.D."/>
            <person name="Pecotte J."/>
            <person name="Rice K."/>
            <person name="Weny G."/>
            <person name="Tumukunde A."/>
            <person name="Hyeroba D."/>
            <person name="Greene J."/>
            <person name="Correll M."/>
            <person name="Gleicher M."/>
            <person name="Friedrich T.C."/>
            <person name="Jahrling P.B."/>
            <person name="Kuhn J.H."/>
            <person name="Goldberg T.L."/>
            <person name="Rogers J."/>
            <person name="O'Connor D.H."/>
        </authorList>
    </citation>
    <scope>NUCLEOTIDE SEQUENCE [LARGE SCALE GENOMIC DNA]</scope>
    <source>
        <strain evidence="2">MYBV_M100</strain>
    </source>
</reference>
<organism evidence="2 3">
    <name type="scientific">Mikumi yellow baboon virus 1</name>
    <dbReference type="NCBI Taxonomy" id="1546177"/>
    <lineage>
        <taxon>Viruses</taxon>
        <taxon>Riboviria</taxon>
        <taxon>Orthornavirae</taxon>
        <taxon>Pisuviricota</taxon>
        <taxon>Pisoniviricetes</taxon>
        <taxon>Nidovirales</taxon>
        <taxon>Arnidovirineae</taxon>
        <taxon>Arteriviridae</taxon>
        <taxon>Simarterivirinae</taxon>
        <taxon>Thetaarterivirus</taxon>
        <taxon>Mitartevirus</taxon>
        <taxon>Thetaarterivirus mikelba</taxon>
        <taxon>Thetaarterivirus mikelba 1</taxon>
    </lineage>
</organism>
<keyword evidence="1" id="KW-0472">Membrane</keyword>
<accession>A0A089G1Y5</accession>
<gene>
    <name evidence="2" type="primary">ORF2b</name>
</gene>
<sequence>MLVFSIMLCKQLYMSLLCLQWTSSFILCLYFLPFSLAKESGSSSAHSSLAPLWLSLENMTSLRECLQTKQGFYEFSPIDDVINQVIPHTNYTLNGVPLQLSAACTKHHYPVAERVIHEFFTHQPTCSSIHLLPAQSVFFLEPEGRKALTLTQVAFCLILLTSCRSLHLALTRRSS</sequence>